<evidence type="ECO:0000313" key="14">
    <source>
        <dbReference type="Proteomes" id="UP000265140"/>
    </source>
</evidence>
<evidence type="ECO:0000256" key="6">
    <source>
        <dbReference type="ARBA" id="ARBA00022837"/>
    </source>
</evidence>
<dbReference type="GeneTree" id="ENSGT00390000008932"/>
<keyword evidence="4" id="KW-0732">Signal</keyword>
<proteinExistence type="inferred from homology"/>
<dbReference type="InterPro" id="IPR011042">
    <property type="entry name" value="6-blade_b-propeller_TolB-like"/>
</dbReference>
<dbReference type="Gene3D" id="2.120.10.30">
    <property type="entry name" value="TolB, C-terminal domain"/>
    <property type="match status" value="1"/>
</dbReference>
<evidence type="ECO:0000256" key="7">
    <source>
        <dbReference type="ARBA" id="ARBA00023157"/>
    </source>
</evidence>
<dbReference type="AlphaFoldDB" id="A0AAY5KMF6"/>
<accession>A0AAY5KMF6</accession>
<evidence type="ECO:0000313" key="13">
    <source>
        <dbReference type="Ensembl" id="ENSELUP00000089911.1"/>
    </source>
</evidence>
<feature type="binding site" evidence="10">
    <location>
        <position position="54"/>
    </location>
    <ligand>
        <name>Ca(2+)</name>
        <dbReference type="ChEBI" id="CHEBI:29108"/>
        <label>2</label>
    </ligand>
</feature>
<evidence type="ECO:0000256" key="5">
    <source>
        <dbReference type="ARBA" id="ARBA00022801"/>
    </source>
</evidence>
<evidence type="ECO:0000256" key="9">
    <source>
        <dbReference type="PIRSR" id="PIRSR602640-1"/>
    </source>
</evidence>
<reference evidence="13 14" key="1">
    <citation type="submission" date="2020-02" db="EMBL/GenBank/DDBJ databases">
        <title>Esox lucius (northern pike) genome, fEsoLuc1, primary haplotype.</title>
        <authorList>
            <person name="Myers G."/>
            <person name="Karagic N."/>
            <person name="Meyer A."/>
            <person name="Pippel M."/>
            <person name="Reichard M."/>
            <person name="Winkler S."/>
            <person name="Tracey A."/>
            <person name="Sims Y."/>
            <person name="Howe K."/>
            <person name="Rhie A."/>
            <person name="Formenti G."/>
            <person name="Durbin R."/>
            <person name="Fedrigo O."/>
            <person name="Jarvis E.D."/>
        </authorList>
    </citation>
    <scope>NUCLEOTIDE SEQUENCE [LARGE SCALE GENOMIC DNA]</scope>
</reference>
<evidence type="ECO:0000256" key="1">
    <source>
        <dbReference type="ARBA" id="ARBA00000368"/>
    </source>
</evidence>
<comment type="cofactor">
    <cofactor evidence="10 12">
        <name>Ca(2+)</name>
        <dbReference type="ChEBI" id="CHEBI:29108"/>
    </cofactor>
    <text evidence="10 12">Binds 2 calcium ions per subunit.</text>
</comment>
<dbReference type="Pfam" id="PF01731">
    <property type="entry name" value="Arylesterase"/>
    <property type="match status" value="1"/>
</dbReference>
<organism evidence="13 14">
    <name type="scientific">Esox lucius</name>
    <name type="common">Northern pike</name>
    <dbReference type="NCBI Taxonomy" id="8010"/>
    <lineage>
        <taxon>Eukaryota</taxon>
        <taxon>Metazoa</taxon>
        <taxon>Chordata</taxon>
        <taxon>Craniata</taxon>
        <taxon>Vertebrata</taxon>
        <taxon>Euteleostomi</taxon>
        <taxon>Actinopterygii</taxon>
        <taxon>Neopterygii</taxon>
        <taxon>Teleostei</taxon>
        <taxon>Protacanthopterygii</taxon>
        <taxon>Esociformes</taxon>
        <taxon>Esocidae</taxon>
        <taxon>Esox</taxon>
    </lineage>
</organism>
<dbReference type="GO" id="GO:0004064">
    <property type="term" value="F:arylesterase activity"/>
    <property type="evidence" value="ECO:0007669"/>
    <property type="project" value="UniProtKB-UniRule"/>
</dbReference>
<reference evidence="13" key="2">
    <citation type="submission" date="2025-08" db="UniProtKB">
        <authorList>
            <consortium name="Ensembl"/>
        </authorList>
    </citation>
    <scope>IDENTIFICATION</scope>
</reference>
<keyword evidence="14" id="KW-1185">Reference proteome</keyword>
<feature type="disulfide bond" description="In form B" evidence="11">
    <location>
        <begin position="42"/>
        <end position="352"/>
    </location>
</feature>
<dbReference type="EC" id="3.1.1.2" evidence="12"/>
<keyword evidence="6 10" id="KW-0106">Calcium</keyword>
<evidence type="ECO:0000256" key="3">
    <source>
        <dbReference type="ARBA" id="ARBA00022723"/>
    </source>
</evidence>
<dbReference type="InterPro" id="IPR051288">
    <property type="entry name" value="Serum_paraoxonase/arylesterase"/>
</dbReference>
<protein>
    <recommendedName>
        <fullName evidence="12">Paraoxonase</fullName>
        <ecNumber evidence="12">3.1.1.2</ecNumber>
    </recommendedName>
</protein>
<feature type="binding site" evidence="10">
    <location>
        <position position="223"/>
    </location>
    <ligand>
        <name>Ca(2+)</name>
        <dbReference type="ChEBI" id="CHEBI:29108"/>
        <label>1</label>
        <note>catalytic</note>
    </ligand>
</feature>
<comment type="similarity">
    <text evidence="2 12">Belongs to the paraoxonase family.</text>
</comment>
<dbReference type="GO" id="GO:0046872">
    <property type="term" value="F:metal ion binding"/>
    <property type="evidence" value="ECO:0007669"/>
    <property type="project" value="UniProtKB-KW"/>
</dbReference>
<keyword evidence="5 12" id="KW-0378">Hydrolase</keyword>
<evidence type="ECO:0000256" key="2">
    <source>
        <dbReference type="ARBA" id="ARBA00008595"/>
    </source>
</evidence>
<evidence type="ECO:0000256" key="8">
    <source>
        <dbReference type="ARBA" id="ARBA00023180"/>
    </source>
</evidence>
<dbReference type="FunFam" id="2.120.10.30:FF:000023">
    <property type="entry name" value="Serum paraoxonase/arylesterase 2"/>
    <property type="match status" value="1"/>
</dbReference>
<dbReference type="PRINTS" id="PR01785">
    <property type="entry name" value="PARAOXONASE"/>
</dbReference>
<dbReference type="PANTHER" id="PTHR11799">
    <property type="entry name" value="PARAOXONASE"/>
    <property type="match status" value="1"/>
</dbReference>
<comment type="catalytic activity">
    <reaction evidence="1 12">
        <text>a phenyl acetate + H2O = a phenol + acetate + H(+)</text>
        <dbReference type="Rhea" id="RHEA:17309"/>
        <dbReference type="ChEBI" id="CHEBI:15377"/>
        <dbReference type="ChEBI" id="CHEBI:15378"/>
        <dbReference type="ChEBI" id="CHEBI:30089"/>
        <dbReference type="ChEBI" id="CHEBI:33853"/>
        <dbReference type="ChEBI" id="CHEBI:140310"/>
        <dbReference type="EC" id="3.1.1.2"/>
    </reaction>
</comment>
<gene>
    <name evidence="13" type="primary">PON1</name>
</gene>
<dbReference type="SUPFAM" id="SSF63829">
    <property type="entry name" value="Calcium-dependent phosphotriesterase"/>
    <property type="match status" value="1"/>
</dbReference>
<feature type="binding site" evidence="10">
    <location>
        <position position="53"/>
    </location>
    <ligand>
        <name>Ca(2+)</name>
        <dbReference type="ChEBI" id="CHEBI:29108"/>
        <label>1</label>
        <note>catalytic</note>
    </ligand>
</feature>
<sequence>MKWVLVTVSVAALAAFLGHRLLKLSERVLATREVPVKNLPNCHLLKNIECGAEDFSILRDGLAIISTGLKYPGMPSCAEPGKIYTLDLLDPRLTPVELAINGELDQNSFNPHGISVYTDETDNTIHLFVVNHPQPHTSQVEIFRFVEDDNTIVHRRTVKHDLLHSVNDIVAVGEESFYATNDHSYPSEVLHWLTVFLGLPWARVVYYSPEAVKEVGDGFMSANGVNMSPDKRYLYVSDILDHKIAVFEIKKYQELVYVKSVAVGSLCDNIEVDHVTGDLWLGCHPNGAKVAENDPKEPAGSEVLRIQDIHSESPVVTQVYADDGSVLIGSSVAAPYGGKLLIGTIYQKALICDLK</sequence>
<feature type="binding site" evidence="10">
    <location>
        <position position="268"/>
    </location>
    <ligand>
        <name>Ca(2+)</name>
        <dbReference type="ChEBI" id="CHEBI:29108"/>
        <label>1</label>
        <note>catalytic</note>
    </ligand>
</feature>
<dbReference type="Proteomes" id="UP000265140">
    <property type="component" value="Chromosome 20"/>
</dbReference>
<name>A0AAY5KMF6_ESOLU</name>
<feature type="binding site" evidence="10">
    <location>
        <position position="269"/>
    </location>
    <ligand>
        <name>Ca(2+)</name>
        <dbReference type="ChEBI" id="CHEBI:29108"/>
        <label>1</label>
        <note>catalytic</note>
    </ligand>
</feature>
<dbReference type="InterPro" id="IPR002640">
    <property type="entry name" value="Arylesterase"/>
</dbReference>
<evidence type="ECO:0000256" key="4">
    <source>
        <dbReference type="ARBA" id="ARBA00022729"/>
    </source>
</evidence>
<feature type="binding site" evidence="10">
    <location>
        <position position="114"/>
    </location>
    <ligand>
        <name>Ca(2+)</name>
        <dbReference type="ChEBI" id="CHEBI:29108"/>
        <label>1</label>
        <note>catalytic</note>
    </ligand>
</feature>
<dbReference type="PANTHER" id="PTHR11799:SF12">
    <property type="entry name" value="PARAOXONASE-RELATED"/>
    <property type="match status" value="1"/>
</dbReference>
<keyword evidence="3 10" id="KW-0479">Metal-binding</keyword>
<feature type="active site" description="Proton acceptor" evidence="9">
    <location>
        <position position="112"/>
    </location>
</feature>
<feature type="binding site" evidence="10">
    <location>
        <position position="167"/>
    </location>
    <ligand>
        <name>Ca(2+)</name>
        <dbReference type="ChEBI" id="CHEBI:29108"/>
        <label>1</label>
        <note>catalytic</note>
    </ligand>
</feature>
<dbReference type="KEGG" id="els:105018844"/>
<dbReference type="Ensembl" id="ENSELUT00000106116.1">
    <property type="protein sequence ID" value="ENSELUP00000089911.1"/>
    <property type="gene ID" value="ENSELUG00000035513.1"/>
</dbReference>
<reference evidence="13" key="3">
    <citation type="submission" date="2025-09" db="UniProtKB">
        <authorList>
            <consortium name="Ensembl"/>
        </authorList>
    </citation>
    <scope>IDENTIFICATION</scope>
</reference>
<evidence type="ECO:0000256" key="12">
    <source>
        <dbReference type="RuleBase" id="RU368025"/>
    </source>
</evidence>
<feature type="binding site" evidence="10">
    <location>
        <position position="168"/>
    </location>
    <ligand>
        <name>Ca(2+)</name>
        <dbReference type="ChEBI" id="CHEBI:29108"/>
        <label>1</label>
        <note>catalytic</note>
    </ligand>
</feature>
<keyword evidence="8 12" id="KW-0325">Glycoprotein</keyword>
<evidence type="ECO:0000256" key="11">
    <source>
        <dbReference type="PIRSR" id="PIRSR602640-3"/>
    </source>
</evidence>
<evidence type="ECO:0000256" key="10">
    <source>
        <dbReference type="PIRSR" id="PIRSR602640-2"/>
    </source>
</evidence>
<keyword evidence="7 11" id="KW-1015">Disulfide bond</keyword>